<dbReference type="GO" id="GO:0006508">
    <property type="term" value="P:proteolysis"/>
    <property type="evidence" value="ECO:0007669"/>
    <property type="project" value="UniProtKB-KW"/>
</dbReference>
<dbReference type="Pfam" id="PF07687">
    <property type="entry name" value="M20_dimer"/>
    <property type="match status" value="1"/>
</dbReference>
<dbReference type="InterPro" id="IPR010964">
    <property type="entry name" value="M20A_pepV-rel"/>
</dbReference>
<keyword evidence="3" id="KW-0645">Protease</keyword>
<evidence type="ECO:0000313" key="10">
    <source>
        <dbReference type="EMBL" id="ADQ14736.1"/>
    </source>
</evidence>
<dbReference type="CDD" id="cd03888">
    <property type="entry name" value="M20_PepV"/>
    <property type="match status" value="1"/>
</dbReference>
<sequence>MKEKILKQAEKLKDDIIKSTQELIQIPSVKAKKEEKYPYGENVYLALEKALDIASELGFKTKNIDNYAGHIEIGEGEEILGILCHLDVVPEGSNWTYPPYAAEIHAGKIYGRGAIDDKGPTVAALYAMKIVDMLDINLSKKVRLILGTDEESGMESIDYYFKKEKMPELSFSPDAVFPAIHAEKGILDLKFSKKITKNVDSSLQLIALKGGNAANMVADYAEAVIKGIDKNELQNILAEIEYEKDKLQISESKKGLKLSYNGVSAHASLPEDGENAISHLINILAQLPFTESDVADFLEFYQSKIALEYDGSSIGCAEEDDIPTKLTFNSGIVALNQREIKLIVNIRYPVKSSSSKVINSIKNSIKDYNIEVELQSDAEPLYIEKDDLFIQKLMNAYQEITGDKGQPIAIGGGTYARKVKKGVAFGPLFPGQEELAHQKDEYIVIDNLLKSAAIYAKAIIDITG</sequence>
<dbReference type="GO" id="GO:0006526">
    <property type="term" value="P:L-arginine biosynthetic process"/>
    <property type="evidence" value="ECO:0007669"/>
    <property type="project" value="TreeGrafter"/>
</dbReference>
<gene>
    <name evidence="10" type="ordered locus">Halsa_1309</name>
</gene>
<evidence type="ECO:0000256" key="2">
    <source>
        <dbReference type="ARBA" id="ARBA00006247"/>
    </source>
</evidence>
<evidence type="ECO:0000259" key="9">
    <source>
        <dbReference type="Pfam" id="PF07687"/>
    </source>
</evidence>
<proteinExistence type="inferred from homology"/>
<dbReference type="EMBL" id="CP002304">
    <property type="protein sequence ID" value="ADQ14736.1"/>
    <property type="molecule type" value="Genomic_DNA"/>
</dbReference>
<reference evidence="10 11" key="2">
    <citation type="journal article" date="2011" name="J. Bacteriol.">
        <title>Complete Genome Sequence of the Haloalkaliphilic, Hydrogen Producing Halanaerobium hydrogenoformans.</title>
        <authorList>
            <person name="Brown S.D."/>
            <person name="Begemann M.B."/>
            <person name="Mormile M.R."/>
            <person name="Wall J.D."/>
            <person name="Han C.S."/>
            <person name="Goodwin L.A."/>
            <person name="Pitluck S."/>
            <person name="Land M.L."/>
            <person name="Hauser L.J."/>
            <person name="Elias D.A."/>
        </authorList>
    </citation>
    <scope>NUCLEOTIDE SEQUENCE [LARGE SCALE GENOMIC DNA]</scope>
    <source>
        <strain evidence="11">sapolanicus</strain>
    </source>
</reference>
<accession>E4RKR6</accession>
<comment type="cofactor">
    <cofactor evidence="1">
        <name>Zn(2+)</name>
        <dbReference type="ChEBI" id="CHEBI:29105"/>
    </cofactor>
</comment>
<dbReference type="InterPro" id="IPR036264">
    <property type="entry name" value="Bact_exopeptidase_dim_dom"/>
</dbReference>
<reference evidence="10 11" key="1">
    <citation type="submission" date="2010-11" db="EMBL/GenBank/DDBJ databases">
        <title>Complete sequence of Halanaerobium sp. sapolanicus.</title>
        <authorList>
            <consortium name="US DOE Joint Genome Institute"/>
            <person name="Lucas S."/>
            <person name="Copeland A."/>
            <person name="Lapidus A."/>
            <person name="Cheng J.-F."/>
            <person name="Bruce D."/>
            <person name="Goodwin L."/>
            <person name="Pitluck S."/>
            <person name="Davenport K."/>
            <person name="Detter J.C."/>
            <person name="Han C."/>
            <person name="Tapia R."/>
            <person name="Land M."/>
            <person name="Hauser L."/>
            <person name="Jeffries C."/>
            <person name="Kyrpides N."/>
            <person name="Ivanova N."/>
            <person name="Mikhailova N."/>
            <person name="Begemann M.B."/>
            <person name="Mormile M.R."/>
            <person name="Wall J.D."/>
            <person name="Elias D.A."/>
            <person name="Woyke T."/>
        </authorList>
    </citation>
    <scope>NUCLEOTIDE SEQUENCE [LARGE SCALE GENOMIC DNA]</scope>
    <source>
        <strain evidence="11">sapolanicus</strain>
    </source>
</reference>
<comment type="similarity">
    <text evidence="2">Belongs to the peptidase M20A family.</text>
</comment>
<evidence type="ECO:0000256" key="7">
    <source>
        <dbReference type="ARBA" id="ARBA00022997"/>
    </source>
</evidence>
<dbReference type="PROSITE" id="PS00759">
    <property type="entry name" value="ARGE_DAPE_CPG2_2"/>
    <property type="match status" value="1"/>
</dbReference>
<dbReference type="RefSeq" id="WP_013405817.1">
    <property type="nucleotide sequence ID" value="NC_014654.1"/>
</dbReference>
<dbReference type="Gene3D" id="3.30.70.360">
    <property type="match status" value="2"/>
</dbReference>
<dbReference type="AlphaFoldDB" id="E4RKR6"/>
<dbReference type="eggNOG" id="COG0624">
    <property type="taxonomic scope" value="Bacteria"/>
</dbReference>
<dbReference type="GO" id="GO:0008237">
    <property type="term" value="F:metallopeptidase activity"/>
    <property type="evidence" value="ECO:0007669"/>
    <property type="project" value="UniProtKB-KW"/>
</dbReference>
<feature type="domain" description="Peptidase M20 dimerisation" evidence="9">
    <location>
        <begin position="254"/>
        <end position="368"/>
    </location>
</feature>
<keyword evidence="7" id="KW-0224">Dipeptidase</keyword>
<evidence type="ECO:0000313" key="11">
    <source>
        <dbReference type="Proteomes" id="UP000007434"/>
    </source>
</evidence>
<name>E4RKR6_HALHG</name>
<evidence type="ECO:0000256" key="6">
    <source>
        <dbReference type="ARBA" id="ARBA00022833"/>
    </source>
</evidence>
<dbReference type="GO" id="GO:0016805">
    <property type="term" value="F:dipeptidase activity"/>
    <property type="evidence" value="ECO:0007669"/>
    <property type="project" value="UniProtKB-KW"/>
</dbReference>
<keyword evidence="6" id="KW-0862">Zinc</keyword>
<evidence type="ECO:0000256" key="4">
    <source>
        <dbReference type="ARBA" id="ARBA00022723"/>
    </source>
</evidence>
<dbReference type="Proteomes" id="UP000007434">
    <property type="component" value="Chromosome"/>
</dbReference>
<dbReference type="OrthoDB" id="9761532at2"/>
<dbReference type="KEGG" id="has:Halsa_1309"/>
<dbReference type="SUPFAM" id="SSF53187">
    <property type="entry name" value="Zn-dependent exopeptidases"/>
    <property type="match status" value="1"/>
</dbReference>
<dbReference type="InterPro" id="IPR011650">
    <property type="entry name" value="Peptidase_M20_dimer"/>
</dbReference>
<organism evidence="10 11">
    <name type="scientific">Halanaerobium hydrogeniformans</name>
    <name type="common">Halanaerobium sp. (strain sapolanicus)</name>
    <dbReference type="NCBI Taxonomy" id="656519"/>
    <lineage>
        <taxon>Bacteria</taxon>
        <taxon>Bacillati</taxon>
        <taxon>Bacillota</taxon>
        <taxon>Clostridia</taxon>
        <taxon>Halanaerobiales</taxon>
        <taxon>Halanaerobiaceae</taxon>
        <taxon>Halanaerobium</taxon>
    </lineage>
</organism>
<evidence type="ECO:0000256" key="1">
    <source>
        <dbReference type="ARBA" id="ARBA00001947"/>
    </source>
</evidence>
<dbReference type="PANTHER" id="PTHR43808">
    <property type="entry name" value="ACETYLORNITHINE DEACETYLASE"/>
    <property type="match status" value="1"/>
</dbReference>
<dbReference type="SUPFAM" id="SSF55031">
    <property type="entry name" value="Bacterial exopeptidase dimerisation domain"/>
    <property type="match status" value="1"/>
</dbReference>
<evidence type="ECO:0000256" key="3">
    <source>
        <dbReference type="ARBA" id="ARBA00022670"/>
    </source>
</evidence>
<dbReference type="NCBIfam" id="NF005591">
    <property type="entry name" value="PRK07318.1"/>
    <property type="match status" value="1"/>
</dbReference>
<dbReference type="HOGENOM" id="CLU_031786_2_0_9"/>
<dbReference type="PANTHER" id="PTHR43808:SF31">
    <property type="entry name" value="N-ACETYL-L-CITRULLINE DEACETYLASE"/>
    <property type="match status" value="1"/>
</dbReference>
<dbReference type="GO" id="GO:0008777">
    <property type="term" value="F:acetylornithine deacetylase activity"/>
    <property type="evidence" value="ECO:0007669"/>
    <property type="project" value="TreeGrafter"/>
</dbReference>
<dbReference type="GO" id="GO:0008270">
    <property type="term" value="F:zinc ion binding"/>
    <property type="evidence" value="ECO:0007669"/>
    <property type="project" value="InterPro"/>
</dbReference>
<dbReference type="InterPro" id="IPR002933">
    <property type="entry name" value="Peptidase_M20"/>
</dbReference>
<dbReference type="Pfam" id="PF01546">
    <property type="entry name" value="Peptidase_M20"/>
    <property type="match status" value="1"/>
</dbReference>
<keyword evidence="11" id="KW-1185">Reference proteome</keyword>
<keyword evidence="5" id="KW-0378">Hydrolase</keyword>
<dbReference type="NCBIfam" id="TIGR01887">
    <property type="entry name" value="dipeptidaselike"/>
    <property type="match status" value="1"/>
</dbReference>
<keyword evidence="8" id="KW-0482">Metalloprotease</keyword>
<keyword evidence="4" id="KW-0479">Metal-binding</keyword>
<dbReference type="STRING" id="656519.Halsa_1309"/>
<dbReference type="InterPro" id="IPR001261">
    <property type="entry name" value="ArgE/DapE_CS"/>
</dbReference>
<evidence type="ECO:0000256" key="8">
    <source>
        <dbReference type="ARBA" id="ARBA00023049"/>
    </source>
</evidence>
<dbReference type="Gene3D" id="3.40.630.10">
    <property type="entry name" value="Zn peptidases"/>
    <property type="match status" value="1"/>
</dbReference>
<dbReference type="InterPro" id="IPR050072">
    <property type="entry name" value="Peptidase_M20A"/>
</dbReference>
<protein>
    <submittedName>
        <fullName evidence="10">Dipeptidase</fullName>
    </submittedName>
</protein>
<evidence type="ECO:0000256" key="5">
    <source>
        <dbReference type="ARBA" id="ARBA00022801"/>
    </source>
</evidence>